<dbReference type="GO" id="GO:0050661">
    <property type="term" value="F:NADP binding"/>
    <property type="evidence" value="ECO:0007669"/>
    <property type="project" value="InterPro"/>
</dbReference>
<dbReference type="SUPFAM" id="SSF51735">
    <property type="entry name" value="NAD(P)-binding Rossmann-fold domains"/>
    <property type="match status" value="1"/>
</dbReference>
<dbReference type="InterPro" id="IPR006115">
    <property type="entry name" value="6PGDH_NADP-bd"/>
</dbReference>
<sequence length="87" mass="9425">MPSEKEIPNPKLISPSKTRIGWIGIGIMGLAMVSHILDAGYSVTVYARDLRKSKNLQTKGAHTANSLKELAEMSDIVFTIIGNANDV</sequence>
<reference evidence="3" key="1">
    <citation type="submission" date="2019-07" db="EMBL/GenBank/DDBJ databases">
        <authorList>
            <person name="Dittberner H."/>
        </authorList>
    </citation>
    <scope>NUCLEOTIDE SEQUENCE [LARGE SCALE GENOMIC DNA]</scope>
</reference>
<gene>
    <name evidence="3" type="ORF">ANE_LOCUS5342</name>
</gene>
<evidence type="ECO:0000259" key="2">
    <source>
        <dbReference type="Pfam" id="PF03446"/>
    </source>
</evidence>
<keyword evidence="4" id="KW-1185">Reference proteome</keyword>
<evidence type="ECO:0000313" key="4">
    <source>
        <dbReference type="Proteomes" id="UP000489600"/>
    </source>
</evidence>
<name>A0A565AZV3_9BRAS</name>
<keyword evidence="1" id="KW-1133">Transmembrane helix</keyword>
<evidence type="ECO:0000313" key="3">
    <source>
        <dbReference type="EMBL" id="VVA94897.1"/>
    </source>
</evidence>
<dbReference type="Proteomes" id="UP000489600">
    <property type="component" value="Unassembled WGS sequence"/>
</dbReference>
<protein>
    <recommendedName>
        <fullName evidence="2">6-phosphogluconate dehydrogenase NADP-binding domain-containing protein</fullName>
    </recommendedName>
</protein>
<dbReference type="AlphaFoldDB" id="A0A565AZV3"/>
<feature type="domain" description="6-phosphogluconate dehydrogenase NADP-binding" evidence="2">
    <location>
        <begin position="19"/>
        <end position="87"/>
    </location>
</feature>
<comment type="caution">
    <text evidence="3">The sequence shown here is derived from an EMBL/GenBank/DDBJ whole genome shotgun (WGS) entry which is preliminary data.</text>
</comment>
<dbReference type="PANTHER" id="PTHR43060:SF13">
    <property type="entry name" value="3-HYDROXYISOBUTYRATE DEHYDROGENASE-LIKE 2, MITOCHONDRIAL-RELATED"/>
    <property type="match status" value="1"/>
</dbReference>
<proteinExistence type="predicted"/>
<dbReference type="Gene3D" id="3.40.50.720">
    <property type="entry name" value="NAD(P)-binding Rossmann-like Domain"/>
    <property type="match status" value="1"/>
</dbReference>
<organism evidence="3 4">
    <name type="scientific">Arabis nemorensis</name>
    <dbReference type="NCBI Taxonomy" id="586526"/>
    <lineage>
        <taxon>Eukaryota</taxon>
        <taxon>Viridiplantae</taxon>
        <taxon>Streptophyta</taxon>
        <taxon>Embryophyta</taxon>
        <taxon>Tracheophyta</taxon>
        <taxon>Spermatophyta</taxon>
        <taxon>Magnoliopsida</taxon>
        <taxon>eudicotyledons</taxon>
        <taxon>Gunneridae</taxon>
        <taxon>Pentapetalae</taxon>
        <taxon>rosids</taxon>
        <taxon>malvids</taxon>
        <taxon>Brassicales</taxon>
        <taxon>Brassicaceae</taxon>
        <taxon>Arabideae</taxon>
        <taxon>Arabis</taxon>
    </lineage>
</organism>
<evidence type="ECO:0000256" key="1">
    <source>
        <dbReference type="SAM" id="Phobius"/>
    </source>
</evidence>
<dbReference type="EMBL" id="CABITT030000002">
    <property type="protein sequence ID" value="VVA94897.1"/>
    <property type="molecule type" value="Genomic_DNA"/>
</dbReference>
<dbReference type="Pfam" id="PF03446">
    <property type="entry name" value="NAD_binding_2"/>
    <property type="match status" value="1"/>
</dbReference>
<keyword evidence="1" id="KW-0472">Membrane</keyword>
<dbReference type="OrthoDB" id="1706039at2759"/>
<accession>A0A565AZV3</accession>
<dbReference type="GO" id="GO:0016616">
    <property type="term" value="F:oxidoreductase activity, acting on the CH-OH group of donors, NAD or NADP as acceptor"/>
    <property type="evidence" value="ECO:0007669"/>
    <property type="project" value="UniProtKB-ARBA"/>
</dbReference>
<dbReference type="PANTHER" id="PTHR43060">
    <property type="entry name" value="3-HYDROXYISOBUTYRATE DEHYDROGENASE-LIKE 1, MITOCHONDRIAL-RELATED"/>
    <property type="match status" value="1"/>
</dbReference>
<feature type="transmembrane region" description="Helical" evidence="1">
    <location>
        <begin position="20"/>
        <end position="47"/>
    </location>
</feature>
<dbReference type="InterPro" id="IPR036291">
    <property type="entry name" value="NAD(P)-bd_dom_sf"/>
</dbReference>
<keyword evidence="1" id="KW-0812">Transmembrane</keyword>